<keyword evidence="3" id="KW-1185">Reference proteome</keyword>
<evidence type="ECO:0000256" key="1">
    <source>
        <dbReference type="SAM" id="MobiDB-lite"/>
    </source>
</evidence>
<proteinExistence type="predicted"/>
<dbReference type="EMBL" id="JAWDGP010005065">
    <property type="protein sequence ID" value="KAK3759836.1"/>
    <property type="molecule type" value="Genomic_DNA"/>
</dbReference>
<accession>A0AAE0Z0H1</accession>
<dbReference type="Proteomes" id="UP001283361">
    <property type="component" value="Unassembled WGS sequence"/>
</dbReference>
<evidence type="ECO:0000313" key="3">
    <source>
        <dbReference type="Proteomes" id="UP001283361"/>
    </source>
</evidence>
<organism evidence="2 3">
    <name type="scientific">Elysia crispata</name>
    <name type="common">lettuce slug</name>
    <dbReference type="NCBI Taxonomy" id="231223"/>
    <lineage>
        <taxon>Eukaryota</taxon>
        <taxon>Metazoa</taxon>
        <taxon>Spiralia</taxon>
        <taxon>Lophotrochozoa</taxon>
        <taxon>Mollusca</taxon>
        <taxon>Gastropoda</taxon>
        <taxon>Heterobranchia</taxon>
        <taxon>Euthyneura</taxon>
        <taxon>Panpulmonata</taxon>
        <taxon>Sacoglossa</taxon>
        <taxon>Placobranchoidea</taxon>
        <taxon>Plakobranchidae</taxon>
        <taxon>Elysia</taxon>
    </lineage>
</organism>
<sequence>MRHNNVAVPSQAKHRSGVGAAVKRIQACIQVNQSLLWSELQARLLSGQHITDTVQQYLLDFAVVAQQDLDLLQSCRRLVVCCYVELNNFLICKKHRKPLGQNGVLGPREAPVPSGRTGK</sequence>
<evidence type="ECO:0000313" key="2">
    <source>
        <dbReference type="EMBL" id="KAK3759836.1"/>
    </source>
</evidence>
<comment type="caution">
    <text evidence="2">The sequence shown here is derived from an EMBL/GenBank/DDBJ whole genome shotgun (WGS) entry which is preliminary data.</text>
</comment>
<name>A0AAE0Z0H1_9GAST</name>
<feature type="region of interest" description="Disordered" evidence="1">
    <location>
        <begin position="98"/>
        <end position="119"/>
    </location>
</feature>
<dbReference type="AlphaFoldDB" id="A0AAE0Z0H1"/>
<gene>
    <name evidence="2" type="ORF">RRG08_028838</name>
</gene>
<reference evidence="2" key="1">
    <citation type="journal article" date="2023" name="G3 (Bethesda)">
        <title>A reference genome for the long-term kleptoplast-retaining sea slug Elysia crispata morphotype clarki.</title>
        <authorList>
            <person name="Eastman K.E."/>
            <person name="Pendleton A.L."/>
            <person name="Shaikh M.A."/>
            <person name="Suttiyut T."/>
            <person name="Ogas R."/>
            <person name="Tomko P."/>
            <person name="Gavelis G."/>
            <person name="Widhalm J.R."/>
            <person name="Wisecaver J.H."/>
        </authorList>
    </citation>
    <scope>NUCLEOTIDE SEQUENCE</scope>
    <source>
        <strain evidence="2">ECLA1</strain>
    </source>
</reference>
<protein>
    <submittedName>
        <fullName evidence="2">Uncharacterized protein</fullName>
    </submittedName>
</protein>